<accession>A0A382FTB7</accession>
<proteinExistence type="predicted"/>
<feature type="region of interest" description="Disordered" evidence="1">
    <location>
        <begin position="81"/>
        <end position="100"/>
    </location>
</feature>
<feature type="non-terminal residue" evidence="3">
    <location>
        <position position="150"/>
    </location>
</feature>
<evidence type="ECO:0000313" key="3">
    <source>
        <dbReference type="EMBL" id="SVB65483.1"/>
    </source>
</evidence>
<dbReference type="Gene3D" id="1.10.8.550">
    <property type="entry name" value="Proto-chlorophyllide reductase 57 kD subunit B"/>
    <property type="match status" value="1"/>
</dbReference>
<dbReference type="GO" id="GO:0015995">
    <property type="term" value="P:chlorophyll biosynthetic process"/>
    <property type="evidence" value="ECO:0007669"/>
    <property type="project" value="InterPro"/>
</dbReference>
<dbReference type="EMBL" id="UINC01051383">
    <property type="protein sequence ID" value="SVB65483.1"/>
    <property type="molecule type" value="Genomic_DNA"/>
</dbReference>
<dbReference type="AlphaFoldDB" id="A0A382FTB7"/>
<protein>
    <recommendedName>
        <fullName evidence="2">Light-independent protochlorophyllide reductase subunit B-like C-terminal domain-containing protein</fullName>
    </recommendedName>
</protein>
<dbReference type="GO" id="GO:0016491">
    <property type="term" value="F:oxidoreductase activity"/>
    <property type="evidence" value="ECO:0007669"/>
    <property type="project" value="InterPro"/>
</dbReference>
<name>A0A382FTB7_9ZZZZ</name>
<feature type="domain" description="Light-independent protochlorophyllide reductase subunit B-like C-terminal" evidence="2">
    <location>
        <begin position="102"/>
        <end position="146"/>
    </location>
</feature>
<dbReference type="InterPro" id="IPR013580">
    <property type="entry name" value="LI-POR_suB-like_C"/>
</dbReference>
<sequence length="150" mass="16135">MGFSERQLPGDGTLAAVFTCGSCGREMAMLTNPMETQLVSSLGVQIGGRGVPSQPMELARTSMDGGRDDAFSLSEDIPQIPADAQTTDGEPAGDGFHGRVTWSPEALGRLDRVPSFVRGMVKRIYTDWAQQQSVSEITPEVMDRARTELG</sequence>
<evidence type="ECO:0000256" key="1">
    <source>
        <dbReference type="SAM" id="MobiDB-lite"/>
    </source>
</evidence>
<dbReference type="Pfam" id="PF08369">
    <property type="entry name" value="PCP_red"/>
    <property type="match status" value="1"/>
</dbReference>
<reference evidence="3" key="1">
    <citation type="submission" date="2018-05" db="EMBL/GenBank/DDBJ databases">
        <authorList>
            <person name="Lanie J.A."/>
            <person name="Ng W.-L."/>
            <person name="Kazmierczak K.M."/>
            <person name="Andrzejewski T.M."/>
            <person name="Davidsen T.M."/>
            <person name="Wayne K.J."/>
            <person name="Tettelin H."/>
            <person name="Glass J.I."/>
            <person name="Rusch D."/>
            <person name="Podicherti R."/>
            <person name="Tsui H.-C.T."/>
            <person name="Winkler M.E."/>
        </authorList>
    </citation>
    <scope>NUCLEOTIDE SEQUENCE</scope>
</reference>
<gene>
    <name evidence="3" type="ORF">METZ01_LOCUS218337</name>
</gene>
<evidence type="ECO:0000259" key="2">
    <source>
        <dbReference type="Pfam" id="PF08369"/>
    </source>
</evidence>
<dbReference type="InterPro" id="IPR042298">
    <property type="entry name" value="P-CP_red_C"/>
</dbReference>
<organism evidence="3">
    <name type="scientific">marine metagenome</name>
    <dbReference type="NCBI Taxonomy" id="408172"/>
    <lineage>
        <taxon>unclassified sequences</taxon>
        <taxon>metagenomes</taxon>
        <taxon>ecological metagenomes</taxon>
    </lineage>
</organism>
<dbReference type="GO" id="GO:0015979">
    <property type="term" value="P:photosynthesis"/>
    <property type="evidence" value="ECO:0007669"/>
    <property type="project" value="InterPro"/>
</dbReference>